<gene>
    <name evidence="6" type="primary">pqqB</name>
    <name evidence="8" type="ORF">SAMN05216207_100634</name>
</gene>
<evidence type="ECO:0000256" key="1">
    <source>
        <dbReference type="ARBA" id="ARBA00004886"/>
    </source>
</evidence>
<dbReference type="RefSeq" id="WP_093339603.1">
    <property type="nucleotide sequence ID" value="NZ_FOUY01000006.1"/>
</dbReference>
<accession>A0A1I4VFP4</accession>
<dbReference type="NCBIfam" id="TIGR02108">
    <property type="entry name" value="PQQ_syn_pqqB"/>
    <property type="match status" value="1"/>
</dbReference>
<evidence type="ECO:0000256" key="4">
    <source>
        <dbReference type="ARBA" id="ARBA00022448"/>
    </source>
</evidence>
<reference evidence="8 9" key="1">
    <citation type="submission" date="2016-10" db="EMBL/GenBank/DDBJ databases">
        <authorList>
            <person name="de Groot N.N."/>
        </authorList>
    </citation>
    <scope>NUCLEOTIDE SEQUENCE [LARGE SCALE GENOMIC DNA]</scope>
    <source>
        <strain evidence="8 9">CGMCC 4.1877</strain>
    </source>
</reference>
<dbReference type="InterPro" id="IPR036866">
    <property type="entry name" value="RibonucZ/Hydroxyglut_hydro"/>
</dbReference>
<name>A0A1I4VFP4_PSUAM</name>
<dbReference type="PANTHER" id="PTHR42663">
    <property type="entry name" value="HYDROLASE C777.06C-RELATED-RELATED"/>
    <property type="match status" value="1"/>
</dbReference>
<comment type="similarity">
    <text evidence="2 6">Belongs to the PqqB family.</text>
</comment>
<keyword evidence="4 6" id="KW-0813">Transport</keyword>
<dbReference type="PANTHER" id="PTHR42663:SF7">
    <property type="entry name" value="COENZYME PQQ SYNTHESIS PROTEIN B"/>
    <property type="match status" value="1"/>
</dbReference>
<dbReference type="InterPro" id="IPR001279">
    <property type="entry name" value="Metallo-B-lactamas"/>
</dbReference>
<dbReference type="STRING" id="260086.SAMN05216207_100634"/>
<keyword evidence="5 6" id="KW-0884">PQQ biosynthesis</keyword>
<organism evidence="8 9">
    <name type="scientific">Pseudonocardia ammonioxydans</name>
    <dbReference type="NCBI Taxonomy" id="260086"/>
    <lineage>
        <taxon>Bacteria</taxon>
        <taxon>Bacillati</taxon>
        <taxon>Actinomycetota</taxon>
        <taxon>Actinomycetes</taxon>
        <taxon>Pseudonocardiales</taxon>
        <taxon>Pseudonocardiaceae</taxon>
        <taxon>Pseudonocardia</taxon>
    </lineage>
</organism>
<evidence type="ECO:0000256" key="6">
    <source>
        <dbReference type="HAMAP-Rule" id="MF_00653"/>
    </source>
</evidence>
<dbReference type="Pfam" id="PF12706">
    <property type="entry name" value="Lactamase_B_2"/>
    <property type="match status" value="1"/>
</dbReference>
<evidence type="ECO:0000256" key="5">
    <source>
        <dbReference type="ARBA" id="ARBA00022905"/>
    </source>
</evidence>
<dbReference type="EMBL" id="FOUY01000006">
    <property type="protein sequence ID" value="SFM99995.1"/>
    <property type="molecule type" value="Genomic_DNA"/>
</dbReference>
<evidence type="ECO:0000256" key="3">
    <source>
        <dbReference type="ARBA" id="ARBA00015084"/>
    </source>
</evidence>
<comment type="pathway">
    <text evidence="1 6">Cofactor biosynthesis; pyrroloquinoline quinone biosynthesis.</text>
</comment>
<protein>
    <recommendedName>
        <fullName evidence="3 6">Coenzyme PQQ synthesis protein B</fullName>
    </recommendedName>
    <alternativeName>
        <fullName evidence="6">Pyrroloquinoline quinone biosynthesis protein B</fullName>
    </alternativeName>
</protein>
<dbReference type="SUPFAM" id="SSF56281">
    <property type="entry name" value="Metallo-hydrolase/oxidoreductase"/>
    <property type="match status" value="1"/>
</dbReference>
<evidence type="ECO:0000313" key="9">
    <source>
        <dbReference type="Proteomes" id="UP000199614"/>
    </source>
</evidence>
<dbReference type="Gene3D" id="3.60.15.10">
    <property type="entry name" value="Ribonuclease Z/Hydroxyacylglutathione hydrolase-like"/>
    <property type="match status" value="1"/>
</dbReference>
<feature type="domain" description="Metallo-beta-lactamase" evidence="7">
    <location>
        <begin position="50"/>
        <end position="274"/>
    </location>
</feature>
<dbReference type="GO" id="GO:0018189">
    <property type="term" value="P:pyrroloquinoline quinone biosynthetic process"/>
    <property type="evidence" value="ECO:0007669"/>
    <property type="project" value="UniProtKB-UniRule"/>
</dbReference>
<dbReference type="Proteomes" id="UP000199614">
    <property type="component" value="Unassembled WGS sequence"/>
</dbReference>
<evidence type="ECO:0000313" key="8">
    <source>
        <dbReference type="EMBL" id="SFM99995.1"/>
    </source>
</evidence>
<dbReference type="UniPathway" id="UPA00539"/>
<dbReference type="HAMAP" id="MF_00653">
    <property type="entry name" value="PQQ_syn_PqqB"/>
    <property type="match status" value="1"/>
</dbReference>
<comment type="function">
    <text evidence="6">May be involved in the transport of PQQ or its precursor to the periplasm.</text>
</comment>
<sequence>MRLQVLGSAAGGGFPQWNCGCPGCRAVRDGTRPATPRTQSSIAITAGDGWWLVNASPDVRTQLAATPALHPTGDRTTPLRGVLLTDAEIDHSLGLVLLREGGGVHLHATAATERTLRDGTGLLPTLERFCPVTWTPVEPGVETALGAGLTYRAFDVPTGKHDRFGAQRSAGGTSISPAGGSGRVVGYRFTDTTTGRVAVYLPGVQQLTPAVLDEIRGADLLLVDGTTWYDDELVRLGLAAKTAHEMGHLHVGGPGGSLEVLGRLGLPRIVYVHINNTNPILLDDSDERAEVEKAGFEVAADGLELEV</sequence>
<dbReference type="InterPro" id="IPR011842">
    <property type="entry name" value="PQQ_synth_PqqB"/>
</dbReference>
<evidence type="ECO:0000256" key="2">
    <source>
        <dbReference type="ARBA" id="ARBA00008481"/>
    </source>
</evidence>
<evidence type="ECO:0000259" key="7">
    <source>
        <dbReference type="Pfam" id="PF12706"/>
    </source>
</evidence>
<keyword evidence="9" id="KW-1185">Reference proteome</keyword>
<proteinExistence type="inferred from homology"/>
<dbReference type="OrthoDB" id="9778305at2"/>
<dbReference type="AlphaFoldDB" id="A0A1I4VFP4"/>